<keyword evidence="10" id="KW-1185">Reference proteome</keyword>
<comment type="subcellular location">
    <subcellularLocation>
        <location evidence="2">Cytoplasm</location>
    </subcellularLocation>
    <subcellularLocation>
        <location evidence="1">Nucleus</location>
    </subcellularLocation>
</comment>
<protein>
    <submittedName>
        <fullName evidence="9">COP9 signalosome complex subunit 1</fullName>
    </submittedName>
</protein>
<name>A0A2V3IRT4_9FLOR</name>
<dbReference type="InterPro" id="IPR045135">
    <property type="entry name" value="Rpn7_N"/>
</dbReference>
<dbReference type="EMBL" id="NBIV01000080">
    <property type="protein sequence ID" value="PXF44841.1"/>
    <property type="molecule type" value="Genomic_DNA"/>
</dbReference>
<evidence type="ECO:0000256" key="6">
    <source>
        <dbReference type="ARBA" id="ARBA00023242"/>
    </source>
</evidence>
<feature type="compositionally biased region" description="Basic and acidic residues" evidence="7">
    <location>
        <begin position="440"/>
        <end position="450"/>
    </location>
</feature>
<keyword evidence="4" id="KW-0963">Cytoplasm</keyword>
<dbReference type="PROSITE" id="PS50250">
    <property type="entry name" value="PCI"/>
    <property type="match status" value="1"/>
</dbReference>
<sequence length="450" mass="51685">MQDEALAFDLDVYAARYKGRGKIHRMQFIARRCPSLRADALRIAIIEAKKGRDTLQYKNLIKEAAGLIGEEFELDKPWVAENDRWAAQEMDKLRRALEETRQQQNKVGMRNIHSDLGDFFHIRGRLRHARGDHIKTRDYCTRVDHTVYMCYKVIQVSIEDFDFSYIENHYLMAENTPEVDKNTPDMCNMRACAGLANMLKGQYSQAVRRFTETNCDPSEDNVAVLSQNFGDMIALEDVAVYGGLCAMATRSREELTKEVIKNPGFANLLELVPDMREVIYDFHNSRFTRCLQTMEKMRPELMLDMHLGSNEHVETLFRMIRRKAIVQYTTPFTSVKLRRMETVFNTTAEELEEELLSLIECGVIEARIDSENHELLAKTTRPRTDAIKSALQKGRDAFDEAEAMLLRMTILKFNLHLTSGTPGGMMGPRASSISSVLDNVEDRGRPLRHG</sequence>
<evidence type="ECO:0000256" key="4">
    <source>
        <dbReference type="ARBA" id="ARBA00022490"/>
    </source>
</evidence>
<dbReference type="PANTHER" id="PTHR14145">
    <property type="entry name" value="26S PROTESOME SUBUNIT 6"/>
    <property type="match status" value="1"/>
</dbReference>
<comment type="caution">
    <text evidence="9">The sequence shown here is derived from an EMBL/GenBank/DDBJ whole genome shotgun (WGS) entry which is preliminary data.</text>
</comment>
<dbReference type="GO" id="GO:0008180">
    <property type="term" value="C:COP9 signalosome"/>
    <property type="evidence" value="ECO:0007669"/>
    <property type="project" value="UniProtKB-KW"/>
</dbReference>
<dbReference type="Proteomes" id="UP000247409">
    <property type="component" value="Unassembled WGS sequence"/>
</dbReference>
<evidence type="ECO:0000313" key="9">
    <source>
        <dbReference type="EMBL" id="PXF44841.1"/>
    </source>
</evidence>
<keyword evidence="6" id="KW-0539">Nucleus</keyword>
<dbReference type="Gene3D" id="1.25.40.570">
    <property type="match status" value="1"/>
</dbReference>
<dbReference type="STRING" id="448386.A0A2V3IRT4"/>
<feature type="region of interest" description="Disordered" evidence="7">
    <location>
        <begin position="421"/>
        <end position="450"/>
    </location>
</feature>
<accession>A0A2V3IRT4</accession>
<dbReference type="Pfam" id="PF10602">
    <property type="entry name" value="RPN7"/>
    <property type="match status" value="1"/>
</dbReference>
<evidence type="ECO:0000256" key="3">
    <source>
        <dbReference type="ARBA" id="ARBA00008793"/>
    </source>
</evidence>
<dbReference type="GO" id="GO:0005737">
    <property type="term" value="C:cytoplasm"/>
    <property type="evidence" value="ECO:0007669"/>
    <property type="project" value="UniProtKB-SubCell"/>
</dbReference>
<dbReference type="InterPro" id="IPR019585">
    <property type="entry name" value="Rpn7/CSN1"/>
</dbReference>
<evidence type="ECO:0000256" key="1">
    <source>
        <dbReference type="ARBA" id="ARBA00004123"/>
    </source>
</evidence>
<evidence type="ECO:0000256" key="2">
    <source>
        <dbReference type="ARBA" id="ARBA00004496"/>
    </source>
</evidence>
<comment type="similarity">
    <text evidence="3">Belongs to the CSN1 family.</text>
</comment>
<organism evidence="9 10">
    <name type="scientific">Gracilariopsis chorda</name>
    <dbReference type="NCBI Taxonomy" id="448386"/>
    <lineage>
        <taxon>Eukaryota</taxon>
        <taxon>Rhodophyta</taxon>
        <taxon>Florideophyceae</taxon>
        <taxon>Rhodymeniophycidae</taxon>
        <taxon>Gracilariales</taxon>
        <taxon>Gracilariaceae</taxon>
        <taxon>Gracilariopsis</taxon>
    </lineage>
</organism>
<feature type="domain" description="PCI" evidence="8">
    <location>
        <begin position="199"/>
        <end position="382"/>
    </location>
</feature>
<evidence type="ECO:0000256" key="5">
    <source>
        <dbReference type="ARBA" id="ARBA00022790"/>
    </source>
</evidence>
<keyword evidence="5" id="KW-0736">Signalosome</keyword>
<evidence type="ECO:0000313" key="10">
    <source>
        <dbReference type="Proteomes" id="UP000247409"/>
    </source>
</evidence>
<dbReference type="InterPro" id="IPR000717">
    <property type="entry name" value="PCI_dom"/>
</dbReference>
<dbReference type="SUPFAM" id="SSF46785">
    <property type="entry name" value="Winged helix' DNA-binding domain"/>
    <property type="match status" value="1"/>
</dbReference>
<proteinExistence type="inferred from homology"/>
<evidence type="ECO:0000259" key="8">
    <source>
        <dbReference type="PROSITE" id="PS50250"/>
    </source>
</evidence>
<dbReference type="OrthoDB" id="422427at2759"/>
<dbReference type="InterPro" id="IPR036390">
    <property type="entry name" value="WH_DNA-bd_sf"/>
</dbReference>
<gene>
    <name evidence="9" type="ORF">BWQ96_05424</name>
</gene>
<reference evidence="9 10" key="1">
    <citation type="journal article" date="2018" name="Mol. Biol. Evol.">
        <title>Analysis of the draft genome of the red seaweed Gracilariopsis chorda provides insights into genome size evolution in Rhodophyta.</title>
        <authorList>
            <person name="Lee J."/>
            <person name="Yang E.C."/>
            <person name="Graf L."/>
            <person name="Yang J.H."/>
            <person name="Qiu H."/>
            <person name="Zel Zion U."/>
            <person name="Chan C.X."/>
            <person name="Stephens T.G."/>
            <person name="Weber A.P.M."/>
            <person name="Boo G.H."/>
            <person name="Boo S.M."/>
            <person name="Kim K.M."/>
            <person name="Shin Y."/>
            <person name="Jung M."/>
            <person name="Lee S.J."/>
            <person name="Yim H.S."/>
            <person name="Lee J.H."/>
            <person name="Bhattacharya D."/>
            <person name="Yoon H.S."/>
        </authorList>
    </citation>
    <scope>NUCLEOTIDE SEQUENCE [LARGE SCALE GENOMIC DNA]</scope>
    <source>
        <strain evidence="9 10">SKKU-2015</strain>
        <tissue evidence="9">Whole body</tissue>
    </source>
</reference>
<dbReference type="SMART" id="SM00088">
    <property type="entry name" value="PINT"/>
    <property type="match status" value="1"/>
</dbReference>
<evidence type="ECO:0000256" key="7">
    <source>
        <dbReference type="SAM" id="MobiDB-lite"/>
    </source>
</evidence>
<dbReference type="PANTHER" id="PTHR14145:SF2">
    <property type="entry name" value="COP9 SIGNALOSOME COMPLEX SUBUNIT 1"/>
    <property type="match status" value="1"/>
</dbReference>
<dbReference type="AlphaFoldDB" id="A0A2V3IRT4"/>
<dbReference type="Pfam" id="PF01399">
    <property type="entry name" value="PCI"/>
    <property type="match status" value="1"/>
</dbReference>